<comment type="caution">
    <text evidence="1">The sequence shown here is derived from an EMBL/GenBank/DDBJ whole genome shotgun (WGS) entry which is preliminary data.</text>
</comment>
<evidence type="ECO:0000313" key="1">
    <source>
        <dbReference type="EMBL" id="PIS06254.1"/>
    </source>
</evidence>
<name>A0A2H0W4L9_9BACT</name>
<dbReference type="Proteomes" id="UP000229056">
    <property type="component" value="Unassembled WGS sequence"/>
</dbReference>
<sequence length="790" mass="82137">MHNQKLLILILFIIAFGVGLFGYTRSVQATTFADCPTTYGTLVCGEGEQYCGTCTTSIPDNRVPQWTLNCGTCSWSCPAPNVTCGNTCGPAYSGENPTCVTKKVTTDQCGNCTTTCRIAGDTYCSSTGTCLTPTACAGGSTWNGCACVANPYILASPSSPQSAYMNITGKGVFGDDIYMAPGKAIRMDGAGVSDLYFGNWAGLPGSDFKLHVGGSIYTNQEINSGGDINTPSSLNSFSVQTNYVNSNGNIALRMDYDQSSNPGDNFFNVRNGSNDLIFQMDEGGNLTVYDGINMNSKRINNLADPINIDDAATKGYVDSQAGGGGGYWVASGNNINSSNTGNVTVGDTFILGTQKFNINGNALVNGNLIFPLDKDATISVASLIGSGNGKSLTIAAANAGSSGNGGSLFLNSGLGSGGSNGNVVIANTGGNVGIGTSAPLGKIAVNKNMSDYSTAFTAPHVRLQAANVLDNTGFVGITYAASTNDNYGWSSGALRSDTGQSSFVWKYHNNTAVGTEYMRLDKTGNLGIGTTAPSQTLEINDNTGTTRLRITDTAENPEIQLQFGAGANDHWGIYNSGDSGNNLRFWQGSDRVVIAQNTDSQVSFGTSWNVGVDSSDSNKYKISTNAGGDVGIDTKLTLDTAGNGGVTGDWSVASITVTSGADLAEEFATSEDIETGTVVVLGDYNLGYKSVKPSYKSYDSAVVGVVSDNPSVIMGRIEAKNKAVVAMTGVVHIKVNNSNGIIKRGDLLTTSNTLGYAMKATNPQIGTVIGKAMEDLNSSSGQIMALINLQ</sequence>
<protein>
    <submittedName>
        <fullName evidence="1">Uncharacterized protein</fullName>
    </submittedName>
</protein>
<evidence type="ECO:0000313" key="2">
    <source>
        <dbReference type="Proteomes" id="UP000229056"/>
    </source>
</evidence>
<proteinExistence type="predicted"/>
<gene>
    <name evidence="1" type="ORF">COT80_01635</name>
</gene>
<accession>A0A2H0W4L9</accession>
<dbReference type="EMBL" id="PEZY01000005">
    <property type="protein sequence ID" value="PIS06254.1"/>
    <property type="molecule type" value="Genomic_DNA"/>
</dbReference>
<dbReference type="Gene3D" id="2.40.300.10">
    <property type="entry name" value="Head decoration protein D"/>
    <property type="match status" value="1"/>
</dbReference>
<reference evidence="2" key="1">
    <citation type="submission" date="2017-09" db="EMBL/GenBank/DDBJ databases">
        <title>Depth-based differentiation of microbial function through sediment-hosted aquifers and enrichment of novel symbionts in the deep terrestrial subsurface.</title>
        <authorList>
            <person name="Probst A.J."/>
            <person name="Ladd B."/>
            <person name="Jarett J.K."/>
            <person name="Geller-Mcgrath D.E."/>
            <person name="Sieber C.M.K."/>
            <person name="Emerson J.B."/>
            <person name="Anantharaman K."/>
            <person name="Thomas B.C."/>
            <person name="Malmstrom R."/>
            <person name="Stieglmeier M."/>
            <person name="Klingl A."/>
            <person name="Woyke T."/>
            <person name="Ryan C.M."/>
            <person name="Banfield J.F."/>
        </authorList>
    </citation>
    <scope>NUCLEOTIDE SEQUENCE [LARGE SCALE GENOMIC DNA]</scope>
</reference>
<dbReference type="AlphaFoldDB" id="A0A2H0W4L9"/>
<organism evidence="1 2">
    <name type="scientific">Candidatus Buchananbacteria bacterium CG10_big_fil_rev_8_21_14_0_10_33_19</name>
    <dbReference type="NCBI Taxonomy" id="1974525"/>
    <lineage>
        <taxon>Bacteria</taxon>
        <taxon>Candidatus Buchananiibacteriota</taxon>
    </lineage>
</organism>